<dbReference type="PANTHER" id="PTHR43575:SF1">
    <property type="entry name" value="PROTEIN ABCI7, CHLOROPLASTIC"/>
    <property type="match status" value="1"/>
</dbReference>
<organism evidence="4 5">
    <name type="scientific">Alistipes hominis</name>
    <dbReference type="NCBI Taxonomy" id="2763015"/>
    <lineage>
        <taxon>Bacteria</taxon>
        <taxon>Pseudomonadati</taxon>
        <taxon>Bacteroidota</taxon>
        <taxon>Bacteroidia</taxon>
        <taxon>Bacteroidales</taxon>
        <taxon>Rikenellaceae</taxon>
        <taxon>Alistipes</taxon>
    </lineage>
</organism>
<name>A0ABR7CL40_9BACT</name>
<proteinExistence type="inferred from homology"/>
<dbReference type="Pfam" id="PF01458">
    <property type="entry name" value="SUFBD_core"/>
    <property type="match status" value="1"/>
</dbReference>
<evidence type="ECO:0000256" key="1">
    <source>
        <dbReference type="ARBA" id="ARBA00043967"/>
    </source>
</evidence>
<dbReference type="Proteomes" id="UP000636891">
    <property type="component" value="Unassembled WGS sequence"/>
</dbReference>
<dbReference type="Pfam" id="PF19295">
    <property type="entry name" value="SufBD_N"/>
    <property type="match status" value="1"/>
</dbReference>
<accession>A0ABR7CL40</accession>
<evidence type="ECO:0000259" key="3">
    <source>
        <dbReference type="Pfam" id="PF19295"/>
    </source>
</evidence>
<dbReference type="InterPro" id="IPR037284">
    <property type="entry name" value="SUF_FeS_clus_asmbl_SufBD_sf"/>
</dbReference>
<evidence type="ECO:0000259" key="2">
    <source>
        <dbReference type="Pfam" id="PF01458"/>
    </source>
</evidence>
<dbReference type="NCBIfam" id="TIGR01981">
    <property type="entry name" value="sufD"/>
    <property type="match status" value="1"/>
</dbReference>
<evidence type="ECO:0000313" key="4">
    <source>
        <dbReference type="EMBL" id="MBC5616368.1"/>
    </source>
</evidence>
<reference evidence="4 5" key="1">
    <citation type="submission" date="2020-08" db="EMBL/GenBank/DDBJ databases">
        <title>Genome public.</title>
        <authorList>
            <person name="Liu C."/>
            <person name="Sun Q."/>
        </authorList>
    </citation>
    <scope>NUCLEOTIDE SEQUENCE [LARGE SCALE GENOMIC DNA]</scope>
    <source>
        <strain evidence="4 5">New-7</strain>
    </source>
</reference>
<evidence type="ECO:0000313" key="5">
    <source>
        <dbReference type="Proteomes" id="UP000636891"/>
    </source>
</evidence>
<dbReference type="InterPro" id="IPR055346">
    <property type="entry name" value="Fe-S_cluster_assembly_SufBD"/>
</dbReference>
<dbReference type="InterPro" id="IPR000825">
    <property type="entry name" value="SUF_FeS_clus_asmbl_SufBD_core"/>
</dbReference>
<keyword evidence="5" id="KW-1185">Reference proteome</keyword>
<dbReference type="EMBL" id="JACOOK010000002">
    <property type="protein sequence ID" value="MBC5616368.1"/>
    <property type="molecule type" value="Genomic_DNA"/>
</dbReference>
<dbReference type="InterPro" id="IPR011542">
    <property type="entry name" value="SUF_FeS_clus_asmbl_SufD"/>
</dbReference>
<gene>
    <name evidence="4" type="primary">sufD</name>
    <name evidence="4" type="ORF">H8S08_04945</name>
</gene>
<dbReference type="RefSeq" id="WP_118655570.1">
    <property type="nucleotide sequence ID" value="NZ_JACOOK010000002.1"/>
</dbReference>
<dbReference type="PANTHER" id="PTHR43575">
    <property type="entry name" value="PROTEIN ABCI7, CHLOROPLASTIC"/>
    <property type="match status" value="1"/>
</dbReference>
<comment type="similarity">
    <text evidence="1">Belongs to the iron-sulfur cluster assembly SufBD family.</text>
</comment>
<dbReference type="SUPFAM" id="SSF101960">
    <property type="entry name" value="Stabilizer of iron transporter SufD"/>
    <property type="match status" value="1"/>
</dbReference>
<feature type="domain" description="SUF system FeS cluster assembly SufBD N-terminal" evidence="3">
    <location>
        <begin position="5"/>
        <end position="168"/>
    </location>
</feature>
<dbReference type="InterPro" id="IPR045595">
    <property type="entry name" value="SufBD_N"/>
</dbReference>
<comment type="caution">
    <text evidence="4">The sequence shown here is derived from an EMBL/GenBank/DDBJ whole genome shotgun (WGS) entry which is preliminary data.</text>
</comment>
<sequence>MESSLEKQLVELYLAGADIIGEGLPAPLNRPRAGALETFNLLGIPPRGSGYGDRYHYTDLRNLFQQEYERYFTPSYPSAALAMPETEGERLSLLNGFCTSEQPLTRSENGVIFGSLAAAAKAYPELVERYYNQLAESQGDAVSALNTVFAQDGAFVYVPQGVRAERPFVISFSYYSEGESLAGFARNLFVFESGSRAQVVIENRSASDETYFDCQVREVFAAEDARADIVELFRMNGRSSIVSGSFTEQQASSRVHTLSVGLEGRLIRGDQHVALKGRGAENHTDGLMLSGAGQHIDFTTDIRHISRDCTSYEVFKGIASDGGTGVFSGRIYVAQDAQKTQAYQQSNNLLLGDGAHIYAKPQLEIYADDVKCSHGATVGQLSEEAVYYMRQRGIPEQTARRLQMAGFINQVVERTPVEGLTERIERLAADKIERM</sequence>
<protein>
    <submittedName>
        <fullName evidence="4">Fe-S cluster assembly protein SufD</fullName>
    </submittedName>
</protein>
<feature type="domain" description="SUF system FeS cluster assembly SufBD core" evidence="2">
    <location>
        <begin position="177"/>
        <end position="407"/>
    </location>
</feature>